<dbReference type="AlphaFoldDB" id="A0A2A2LK07"/>
<keyword evidence="2" id="KW-1185">Reference proteome</keyword>
<reference evidence="1 2" key="1">
    <citation type="journal article" date="2017" name="Curr. Biol.">
        <title>Genome architecture and evolution of a unichromosomal asexual nematode.</title>
        <authorList>
            <person name="Fradin H."/>
            <person name="Zegar C."/>
            <person name="Gutwein M."/>
            <person name="Lucas J."/>
            <person name="Kovtun M."/>
            <person name="Corcoran D."/>
            <person name="Baugh L.R."/>
            <person name="Kiontke K."/>
            <person name="Gunsalus K."/>
            <person name="Fitch D.H."/>
            <person name="Piano F."/>
        </authorList>
    </citation>
    <scope>NUCLEOTIDE SEQUENCE [LARGE SCALE GENOMIC DNA]</scope>
    <source>
        <strain evidence="1">PF1309</strain>
    </source>
</reference>
<proteinExistence type="predicted"/>
<name>A0A2A2LK07_9BILA</name>
<dbReference type="Proteomes" id="UP000218231">
    <property type="component" value="Unassembled WGS sequence"/>
</dbReference>
<gene>
    <name evidence="1" type="ORF">WR25_11371</name>
</gene>
<sequence>MRKGRYTKSFFLQAGLSQLPSTSISFKNCSTQFEKNDQDAQLSTCCMTTRDYTSLRAPTKRPQSSADIRSSTHRIRRALLHQTTICFVLRSSTYEREKSTSTTTSKQRSTTS</sequence>
<evidence type="ECO:0000313" key="2">
    <source>
        <dbReference type="Proteomes" id="UP000218231"/>
    </source>
</evidence>
<comment type="caution">
    <text evidence="1">The sequence shown here is derived from an EMBL/GenBank/DDBJ whole genome shotgun (WGS) entry which is preliminary data.</text>
</comment>
<accession>A0A2A2LK07</accession>
<organism evidence="1 2">
    <name type="scientific">Diploscapter pachys</name>
    <dbReference type="NCBI Taxonomy" id="2018661"/>
    <lineage>
        <taxon>Eukaryota</taxon>
        <taxon>Metazoa</taxon>
        <taxon>Ecdysozoa</taxon>
        <taxon>Nematoda</taxon>
        <taxon>Chromadorea</taxon>
        <taxon>Rhabditida</taxon>
        <taxon>Rhabditina</taxon>
        <taxon>Rhabditomorpha</taxon>
        <taxon>Rhabditoidea</taxon>
        <taxon>Rhabditidae</taxon>
        <taxon>Diploscapter</taxon>
    </lineage>
</organism>
<protein>
    <submittedName>
        <fullName evidence="1">Uncharacterized protein</fullName>
    </submittedName>
</protein>
<evidence type="ECO:0000313" key="1">
    <source>
        <dbReference type="EMBL" id="PAV86357.1"/>
    </source>
</evidence>
<dbReference type="EMBL" id="LIAE01006675">
    <property type="protein sequence ID" value="PAV86357.1"/>
    <property type="molecule type" value="Genomic_DNA"/>
</dbReference>